<evidence type="ECO:0000256" key="12">
    <source>
        <dbReference type="RuleBase" id="RU003357"/>
    </source>
</evidence>
<keyword evidence="4" id="KW-0410">Iron transport</keyword>
<dbReference type="NCBIfam" id="TIGR04056">
    <property type="entry name" value="OMP_RagA_SusC"/>
    <property type="match status" value="1"/>
</dbReference>
<feature type="domain" description="TonB-dependent receptor-like beta-barrel" evidence="15">
    <location>
        <begin position="444"/>
        <end position="1016"/>
    </location>
</feature>
<dbReference type="SUPFAM" id="SSF49464">
    <property type="entry name" value="Carboxypeptidase regulatory domain-like"/>
    <property type="match status" value="1"/>
</dbReference>
<sequence length="1059" mass="115554">MKKALLMAFAMLLTMSAAFAQGRVVTGTVTAEENGDPIPGVNVLIKGQATGTVTDIEGKYSIQVPDAKSVLVFTFIGLANEEVVVGGQSKIDMTMTADIKQLTEVVVTALGIEREEKSLGYAIQQVDGSALTQTQESNIVNSLSGKVAGVQITGSGNMGGSSRILIRGVNSVTGNNQPLFVVDGVPIDNSNYRDNGQSSGGGGYDYGNAASDINPDDIETMSVLKGASAAALYGSRASNGVILITTKKGSKSKRIGVSVNSGVTFSNPLKLPNYQNSYGGGYGGFGVNEAGEFVPSYAVDESWGPKYDGQLVRHWDSYDEWDTENYGQVREWKANPNNIEDFLRTGRVFNNNIALSGGNDKGSFRLSYTNVDTEGMLPNSSMDKNTMSFAGTYNLTKKFTAGVNATYVDQSAVGRTGTGYDGRNPFQQFNQWGQRQLDMDRLANYKNPDGSQRTWNRRSASNPAPKYADNPYWTRYENYNNDNRRRVFGNANLTYKFTDYLSVTGRAMLDQYTDRREERIAEGSVDLSEYKHQTYQVQETNFDLIATFNKRFGEVSVNANAGGNRMKKSMFWNYGKTEGGLSVPNLYTLENSVSRPTIYDQREEKMINSVFASASVGYMDMVYVDATFRNDWSSTLPDGNNSYLYPSVSTSFVFTELPALNNSSVLSFGKLRAGWAQVGSDTNPYNLMDTYVANPNYGSDPAFTVPDTKNNADLKPEFQTSYELGLDLRFLQERVGLDVTYYHIRQTDQIIPVKVSGASGYTDMYINAGEMENKGFEVMLYGTPIKTKDFSWDVTVNYSRNRNKLVELVDGLENIRLGSLFGGSVNARVGQPYGTIEGKAFERDAAGNPVVNSSGTYIRTGADEVLGTTMADWTGGLNNTFRYKGFTLSALVDGSFGGSLFSVSNYFGKYSGMFEETAANGIRENGMVFGGQMAVYDEDGAVVRDENGKIVTEGANNQLVSAAGGFASLYGTHESATYDASFVKLRELSLGYTLPNSMLGKLPFRDVTLSVNGRNLAILYSNVPHIDPEAAVNAGNVQGLEGAQVPSARTWGFNLKFKL</sequence>
<keyword evidence="9 11" id="KW-0472">Membrane</keyword>
<reference evidence="17 18" key="1">
    <citation type="submission" date="2021-12" db="EMBL/GenBank/DDBJ databases">
        <title>Genome sequencing of bacteria with rrn-lacking chromosome and rrn-plasmid.</title>
        <authorList>
            <person name="Anda M."/>
            <person name="Iwasaki W."/>
        </authorList>
    </citation>
    <scope>NUCLEOTIDE SEQUENCE [LARGE SCALE GENOMIC DNA]</scope>
    <source>
        <strain evidence="17 18">NBRC 15940</strain>
    </source>
</reference>
<evidence type="ECO:0000256" key="10">
    <source>
        <dbReference type="ARBA" id="ARBA00023237"/>
    </source>
</evidence>
<evidence type="ECO:0000259" key="16">
    <source>
        <dbReference type="Pfam" id="PF07715"/>
    </source>
</evidence>
<proteinExistence type="inferred from homology"/>
<evidence type="ECO:0000256" key="7">
    <source>
        <dbReference type="ARBA" id="ARBA00023065"/>
    </source>
</evidence>
<evidence type="ECO:0000313" key="17">
    <source>
        <dbReference type="EMBL" id="GJM59979.1"/>
    </source>
</evidence>
<keyword evidence="6" id="KW-0408">Iron</keyword>
<dbReference type="Pfam" id="PF00593">
    <property type="entry name" value="TonB_dep_Rec_b-barrel"/>
    <property type="match status" value="1"/>
</dbReference>
<dbReference type="InterPro" id="IPR036942">
    <property type="entry name" value="Beta-barrel_TonB_sf"/>
</dbReference>
<evidence type="ECO:0000256" key="1">
    <source>
        <dbReference type="ARBA" id="ARBA00004571"/>
    </source>
</evidence>
<dbReference type="InterPro" id="IPR023997">
    <property type="entry name" value="TonB-dep_OMP_SusC/RagA_CS"/>
</dbReference>
<keyword evidence="8 12" id="KW-0798">TonB box</keyword>
<feature type="domain" description="TonB-dependent receptor plug" evidence="16">
    <location>
        <begin position="118"/>
        <end position="241"/>
    </location>
</feature>
<dbReference type="GO" id="GO:0009279">
    <property type="term" value="C:cell outer membrane"/>
    <property type="evidence" value="ECO:0007669"/>
    <property type="project" value="UniProtKB-SubCell"/>
</dbReference>
<comment type="caution">
    <text evidence="17">The sequence shown here is derived from an EMBL/GenBank/DDBJ whole genome shotgun (WGS) entry which is preliminary data.</text>
</comment>
<feature type="compositionally biased region" description="Polar residues" evidence="13">
    <location>
        <begin position="449"/>
        <end position="462"/>
    </location>
</feature>
<keyword evidence="2 11" id="KW-0813">Transport</keyword>
<dbReference type="SUPFAM" id="SSF56935">
    <property type="entry name" value="Porins"/>
    <property type="match status" value="1"/>
</dbReference>
<comment type="similarity">
    <text evidence="11 12">Belongs to the TonB-dependent receptor family.</text>
</comment>
<dbReference type="RefSeq" id="WP_338235873.1">
    <property type="nucleotide sequence ID" value="NZ_BQKE01000001.1"/>
</dbReference>
<evidence type="ECO:0000256" key="6">
    <source>
        <dbReference type="ARBA" id="ARBA00023004"/>
    </source>
</evidence>
<evidence type="ECO:0000256" key="5">
    <source>
        <dbReference type="ARBA" id="ARBA00022692"/>
    </source>
</evidence>
<evidence type="ECO:0000256" key="8">
    <source>
        <dbReference type="ARBA" id="ARBA00023077"/>
    </source>
</evidence>
<dbReference type="InterPro" id="IPR037066">
    <property type="entry name" value="Plug_dom_sf"/>
</dbReference>
<dbReference type="NCBIfam" id="TIGR04057">
    <property type="entry name" value="SusC_RagA_signa"/>
    <property type="match status" value="1"/>
</dbReference>
<gene>
    <name evidence="17" type="ORF">PEDI_05310</name>
</gene>
<dbReference type="InterPro" id="IPR039426">
    <property type="entry name" value="TonB-dep_rcpt-like"/>
</dbReference>
<evidence type="ECO:0000256" key="2">
    <source>
        <dbReference type="ARBA" id="ARBA00022448"/>
    </source>
</evidence>
<evidence type="ECO:0000313" key="18">
    <source>
        <dbReference type="Proteomes" id="UP001310022"/>
    </source>
</evidence>
<feature type="region of interest" description="Disordered" evidence="13">
    <location>
        <begin position="446"/>
        <end position="466"/>
    </location>
</feature>
<dbReference type="Proteomes" id="UP001310022">
    <property type="component" value="Unassembled WGS sequence"/>
</dbReference>
<dbReference type="PANTHER" id="PTHR32552:SF81">
    <property type="entry name" value="TONB-DEPENDENT OUTER MEMBRANE RECEPTOR"/>
    <property type="match status" value="1"/>
</dbReference>
<dbReference type="InterPro" id="IPR008969">
    <property type="entry name" value="CarboxyPept-like_regulatory"/>
</dbReference>
<dbReference type="AlphaFoldDB" id="A0AAN5AIK1"/>
<keyword evidence="5 11" id="KW-0812">Transmembrane</keyword>
<dbReference type="InterPro" id="IPR023996">
    <property type="entry name" value="TonB-dep_OMP_SusC/RagA"/>
</dbReference>
<keyword evidence="10 11" id="KW-0998">Cell outer membrane</keyword>
<comment type="subcellular location">
    <subcellularLocation>
        <location evidence="1 11">Cell outer membrane</location>
        <topology evidence="1 11">Multi-pass membrane protein</topology>
    </subcellularLocation>
</comment>
<dbReference type="InterPro" id="IPR012910">
    <property type="entry name" value="Plug_dom"/>
</dbReference>
<keyword evidence="3 11" id="KW-1134">Transmembrane beta strand</keyword>
<evidence type="ECO:0000259" key="15">
    <source>
        <dbReference type="Pfam" id="PF00593"/>
    </source>
</evidence>
<dbReference type="Gene3D" id="2.170.130.10">
    <property type="entry name" value="TonB-dependent receptor, plug domain"/>
    <property type="match status" value="1"/>
</dbReference>
<feature type="signal peptide" evidence="14">
    <location>
        <begin position="1"/>
        <end position="20"/>
    </location>
</feature>
<keyword evidence="14" id="KW-0732">Signal</keyword>
<evidence type="ECO:0000256" key="14">
    <source>
        <dbReference type="SAM" id="SignalP"/>
    </source>
</evidence>
<evidence type="ECO:0000256" key="13">
    <source>
        <dbReference type="SAM" id="MobiDB-lite"/>
    </source>
</evidence>
<dbReference type="Gene3D" id="2.60.40.1120">
    <property type="entry name" value="Carboxypeptidase-like, regulatory domain"/>
    <property type="match status" value="1"/>
</dbReference>
<dbReference type="PANTHER" id="PTHR32552">
    <property type="entry name" value="FERRICHROME IRON RECEPTOR-RELATED"/>
    <property type="match status" value="1"/>
</dbReference>
<dbReference type="EMBL" id="BQKE01000001">
    <property type="protein sequence ID" value="GJM59979.1"/>
    <property type="molecule type" value="Genomic_DNA"/>
</dbReference>
<evidence type="ECO:0000256" key="3">
    <source>
        <dbReference type="ARBA" id="ARBA00022452"/>
    </source>
</evidence>
<evidence type="ECO:0000256" key="9">
    <source>
        <dbReference type="ARBA" id="ARBA00023136"/>
    </source>
</evidence>
<accession>A0AAN5AIK1</accession>
<keyword evidence="7" id="KW-0406">Ion transport</keyword>
<dbReference type="Gene3D" id="2.40.170.20">
    <property type="entry name" value="TonB-dependent receptor, beta-barrel domain"/>
    <property type="match status" value="1"/>
</dbReference>
<dbReference type="GO" id="GO:0006826">
    <property type="term" value="P:iron ion transport"/>
    <property type="evidence" value="ECO:0007669"/>
    <property type="project" value="UniProtKB-KW"/>
</dbReference>
<organism evidence="17 18">
    <name type="scientific">Persicobacter diffluens</name>
    <dbReference type="NCBI Taxonomy" id="981"/>
    <lineage>
        <taxon>Bacteria</taxon>
        <taxon>Pseudomonadati</taxon>
        <taxon>Bacteroidota</taxon>
        <taxon>Cytophagia</taxon>
        <taxon>Cytophagales</taxon>
        <taxon>Persicobacteraceae</taxon>
        <taxon>Persicobacter</taxon>
    </lineage>
</organism>
<dbReference type="PROSITE" id="PS52016">
    <property type="entry name" value="TONB_DEPENDENT_REC_3"/>
    <property type="match status" value="1"/>
</dbReference>
<dbReference type="InterPro" id="IPR000531">
    <property type="entry name" value="Beta-barrel_TonB"/>
</dbReference>
<name>A0AAN5AIK1_9BACT</name>
<keyword evidence="18" id="KW-1185">Reference proteome</keyword>
<evidence type="ECO:0000256" key="4">
    <source>
        <dbReference type="ARBA" id="ARBA00022496"/>
    </source>
</evidence>
<feature type="chain" id="PRO_5043023670" evidence="14">
    <location>
        <begin position="21"/>
        <end position="1059"/>
    </location>
</feature>
<dbReference type="Pfam" id="PF07715">
    <property type="entry name" value="Plug"/>
    <property type="match status" value="1"/>
</dbReference>
<dbReference type="Pfam" id="PF13715">
    <property type="entry name" value="CarbopepD_reg_2"/>
    <property type="match status" value="1"/>
</dbReference>
<evidence type="ECO:0000256" key="11">
    <source>
        <dbReference type="PROSITE-ProRule" id="PRU01360"/>
    </source>
</evidence>
<protein>
    <submittedName>
        <fullName evidence="17">SusC/RagA family TonB-linked outer membrane protein</fullName>
    </submittedName>
</protein>